<keyword evidence="7 10" id="KW-1133">Transmembrane helix</keyword>
<sequence>MAASQLRFSPLSNTFKNRSPSSILSTRINPISVRITRSSSSSTHSLTTDSGNSGFHGGGGGGDSGGNNSGWSSSDGGDGVSGGGSRSVADAFFSGWRSRVAADPEFPFKVLMEEVVGVSATAVGDMASRPNFGLSELDLVLSTLVVGSIVNFVLMYLLAPTSFTSATAANSSLPSYIFQPGNFSLFARTATFFYKGVLFSAVGFVSGLVGTTLSNTLVAIKNNSKDEEVNKEKKKGGPPTVLNAATWAVHMGLSSNLRYQTLNGVEFVMVRSMPPGLFKMAVLLLRGLNNVLGGMSFVALGKVMGSQKVSSDLD</sequence>
<keyword evidence="12" id="KW-1185">Reference proteome</keyword>
<name>A0AAX6E6Z0_IRIPA</name>
<keyword evidence="3" id="KW-0150">Chloroplast</keyword>
<comment type="similarity">
    <text evidence="2">Belongs to the RETICULATA family.</text>
</comment>
<evidence type="ECO:0000256" key="2">
    <source>
        <dbReference type="ARBA" id="ARBA00010793"/>
    </source>
</evidence>
<feature type="region of interest" description="Disordered" evidence="9">
    <location>
        <begin position="35"/>
        <end position="82"/>
    </location>
</feature>
<evidence type="ECO:0000256" key="5">
    <source>
        <dbReference type="ARBA" id="ARBA00022692"/>
    </source>
</evidence>
<evidence type="ECO:0000313" key="12">
    <source>
        <dbReference type="Proteomes" id="UP001140949"/>
    </source>
</evidence>
<keyword evidence="4" id="KW-0934">Plastid</keyword>
<evidence type="ECO:0000256" key="6">
    <source>
        <dbReference type="ARBA" id="ARBA00022946"/>
    </source>
</evidence>
<keyword evidence="8 10" id="KW-0472">Membrane</keyword>
<evidence type="ECO:0000256" key="4">
    <source>
        <dbReference type="ARBA" id="ARBA00022640"/>
    </source>
</evidence>
<evidence type="ECO:0000256" key="3">
    <source>
        <dbReference type="ARBA" id="ARBA00022528"/>
    </source>
</evidence>
<gene>
    <name evidence="11" type="ORF">M6B38_206145</name>
</gene>
<feature type="compositionally biased region" description="Gly residues" evidence="9">
    <location>
        <begin position="54"/>
        <end position="68"/>
    </location>
</feature>
<proteinExistence type="inferred from homology"/>
<dbReference type="AlphaFoldDB" id="A0AAX6E6Z0"/>
<comment type="caution">
    <text evidence="11">The sequence shown here is derived from an EMBL/GenBank/DDBJ whole genome shotgun (WGS) entry which is preliminary data.</text>
</comment>
<evidence type="ECO:0000256" key="10">
    <source>
        <dbReference type="SAM" id="Phobius"/>
    </source>
</evidence>
<accession>A0AAX6E6Z0</accession>
<comment type="subcellular location">
    <subcellularLocation>
        <location evidence="1">Plastid</location>
        <location evidence="1">Chloroplast membrane</location>
        <topology evidence="1">Multi-pass membrane protein</topology>
    </subcellularLocation>
</comment>
<dbReference type="Pfam" id="PF11891">
    <property type="entry name" value="RETICULATA-like"/>
    <property type="match status" value="1"/>
</dbReference>
<dbReference type="EMBL" id="JANAVB010039432">
    <property type="protein sequence ID" value="KAJ6799673.1"/>
    <property type="molecule type" value="Genomic_DNA"/>
</dbReference>
<evidence type="ECO:0000256" key="7">
    <source>
        <dbReference type="ARBA" id="ARBA00022989"/>
    </source>
</evidence>
<dbReference type="InterPro" id="IPR021825">
    <property type="entry name" value="RETICULATA-related"/>
</dbReference>
<dbReference type="GO" id="GO:0031969">
    <property type="term" value="C:chloroplast membrane"/>
    <property type="evidence" value="ECO:0007669"/>
    <property type="project" value="UniProtKB-SubCell"/>
</dbReference>
<keyword evidence="6" id="KW-0809">Transit peptide</keyword>
<feature type="compositionally biased region" description="Low complexity" evidence="9">
    <location>
        <begin position="36"/>
        <end position="53"/>
    </location>
</feature>
<keyword evidence="5 10" id="KW-0812">Transmembrane</keyword>
<evidence type="ECO:0000256" key="1">
    <source>
        <dbReference type="ARBA" id="ARBA00004508"/>
    </source>
</evidence>
<evidence type="ECO:0000256" key="8">
    <source>
        <dbReference type="ARBA" id="ARBA00023136"/>
    </source>
</evidence>
<dbReference type="Proteomes" id="UP001140949">
    <property type="component" value="Unassembled WGS sequence"/>
</dbReference>
<feature type="transmembrane region" description="Helical" evidence="10">
    <location>
        <begin position="139"/>
        <end position="159"/>
    </location>
</feature>
<feature type="transmembrane region" description="Helical" evidence="10">
    <location>
        <begin position="192"/>
        <end position="220"/>
    </location>
</feature>
<evidence type="ECO:0000313" key="11">
    <source>
        <dbReference type="EMBL" id="KAJ6799673.1"/>
    </source>
</evidence>
<dbReference type="PANTHER" id="PTHR31620">
    <property type="entry name" value="PROTEIN RETICULATA-RELATED 2, CHLOROPLASTIC-RELATED"/>
    <property type="match status" value="1"/>
</dbReference>
<evidence type="ECO:0000256" key="9">
    <source>
        <dbReference type="SAM" id="MobiDB-lite"/>
    </source>
</evidence>
<protein>
    <submittedName>
        <fullName evidence="11">Uncharacterized protein</fullName>
    </submittedName>
</protein>
<dbReference type="PANTHER" id="PTHR31620:SF15">
    <property type="entry name" value="PROTEIN RETICULATA-RELATED 2, CHLOROPLASTIC-RELATED"/>
    <property type="match status" value="1"/>
</dbReference>
<reference evidence="11" key="2">
    <citation type="submission" date="2023-04" db="EMBL/GenBank/DDBJ databases">
        <authorList>
            <person name="Bruccoleri R.E."/>
            <person name="Oakeley E.J."/>
            <person name="Faust A.-M."/>
            <person name="Dessus-Babus S."/>
            <person name="Altorfer M."/>
            <person name="Burckhardt D."/>
            <person name="Oertli M."/>
            <person name="Naumann U."/>
            <person name="Petersen F."/>
            <person name="Wong J."/>
        </authorList>
    </citation>
    <scope>NUCLEOTIDE SEQUENCE</scope>
    <source>
        <strain evidence="11">GSM-AAB239-AS_SAM_17_03QT</strain>
        <tissue evidence="11">Leaf</tissue>
    </source>
</reference>
<organism evidence="11 12">
    <name type="scientific">Iris pallida</name>
    <name type="common">Sweet iris</name>
    <dbReference type="NCBI Taxonomy" id="29817"/>
    <lineage>
        <taxon>Eukaryota</taxon>
        <taxon>Viridiplantae</taxon>
        <taxon>Streptophyta</taxon>
        <taxon>Embryophyta</taxon>
        <taxon>Tracheophyta</taxon>
        <taxon>Spermatophyta</taxon>
        <taxon>Magnoliopsida</taxon>
        <taxon>Liliopsida</taxon>
        <taxon>Asparagales</taxon>
        <taxon>Iridaceae</taxon>
        <taxon>Iridoideae</taxon>
        <taxon>Irideae</taxon>
        <taxon>Iris</taxon>
    </lineage>
</organism>
<reference evidence="11" key="1">
    <citation type="journal article" date="2023" name="GigaByte">
        <title>Genome assembly of the bearded iris, Iris pallida Lam.</title>
        <authorList>
            <person name="Bruccoleri R.E."/>
            <person name="Oakeley E.J."/>
            <person name="Faust A.M.E."/>
            <person name="Altorfer M."/>
            <person name="Dessus-Babus S."/>
            <person name="Burckhardt D."/>
            <person name="Oertli M."/>
            <person name="Naumann U."/>
            <person name="Petersen F."/>
            <person name="Wong J."/>
        </authorList>
    </citation>
    <scope>NUCLEOTIDE SEQUENCE</scope>
    <source>
        <strain evidence="11">GSM-AAB239-AS_SAM_17_03QT</strain>
    </source>
</reference>